<name>A0A182R069_9DIPT</name>
<dbReference type="SUPFAM" id="SSF47954">
    <property type="entry name" value="Cyclin-like"/>
    <property type="match status" value="2"/>
</dbReference>
<dbReference type="AlphaFoldDB" id="A0A182R069"/>
<feature type="compositionally biased region" description="Polar residues" evidence="8">
    <location>
        <begin position="697"/>
        <end position="714"/>
    </location>
</feature>
<dbReference type="PANTHER" id="PTHR13742">
    <property type="entry name" value="RETINOBLASTOMA-ASSOCIATED PROTEIN RB -RELATED"/>
    <property type="match status" value="1"/>
</dbReference>
<keyword evidence="12" id="KW-1185">Reference proteome</keyword>
<feature type="region of interest" description="Disordered" evidence="8">
    <location>
        <begin position="646"/>
        <end position="671"/>
    </location>
</feature>
<dbReference type="EnsemblMetazoa" id="AFAF020355-RA">
    <property type="protein sequence ID" value="AFAF020355-PA"/>
    <property type="gene ID" value="AFAF020355"/>
</dbReference>
<evidence type="ECO:0000256" key="3">
    <source>
        <dbReference type="ARBA" id="ARBA00022491"/>
    </source>
</evidence>
<comment type="subcellular location">
    <subcellularLocation>
        <location evidence="1">Nucleus</location>
    </subcellularLocation>
</comment>
<dbReference type="Proteomes" id="UP000075886">
    <property type="component" value="Unassembled WGS sequence"/>
</dbReference>
<evidence type="ECO:0000256" key="1">
    <source>
        <dbReference type="ARBA" id="ARBA00004123"/>
    </source>
</evidence>
<evidence type="ECO:0000256" key="5">
    <source>
        <dbReference type="ARBA" id="ARBA00023163"/>
    </source>
</evidence>
<comment type="similarity">
    <text evidence="2">Belongs to the retinoblastoma protein (RB) family.</text>
</comment>
<dbReference type="InterPro" id="IPR024599">
    <property type="entry name" value="RB_N"/>
</dbReference>
<dbReference type="SMART" id="SM01368">
    <property type="entry name" value="RB_A"/>
    <property type="match status" value="1"/>
</dbReference>
<feature type="compositionally biased region" description="Low complexity" evidence="8">
    <location>
        <begin position="652"/>
        <end position="671"/>
    </location>
</feature>
<dbReference type="InterPro" id="IPR028309">
    <property type="entry name" value="RB_fam"/>
</dbReference>
<dbReference type="GO" id="GO:0005667">
    <property type="term" value="C:transcription regulator complex"/>
    <property type="evidence" value="ECO:0007669"/>
    <property type="project" value="TreeGrafter"/>
</dbReference>
<organism evidence="11 12">
    <name type="scientific">Anopheles farauti</name>
    <dbReference type="NCBI Taxonomy" id="69004"/>
    <lineage>
        <taxon>Eukaryota</taxon>
        <taxon>Metazoa</taxon>
        <taxon>Ecdysozoa</taxon>
        <taxon>Arthropoda</taxon>
        <taxon>Hexapoda</taxon>
        <taxon>Insecta</taxon>
        <taxon>Pterygota</taxon>
        <taxon>Neoptera</taxon>
        <taxon>Endopterygota</taxon>
        <taxon>Diptera</taxon>
        <taxon>Nematocera</taxon>
        <taxon>Culicoidea</taxon>
        <taxon>Culicidae</taxon>
        <taxon>Anophelinae</taxon>
        <taxon>Anopheles</taxon>
    </lineage>
</organism>
<dbReference type="Gene3D" id="1.10.472.140">
    <property type="match status" value="1"/>
</dbReference>
<dbReference type="PANTHER" id="PTHR13742:SF17">
    <property type="entry name" value="RE32990P-RELATED"/>
    <property type="match status" value="1"/>
</dbReference>
<dbReference type="VEuPathDB" id="VectorBase:AFAF020355"/>
<reference evidence="11" key="2">
    <citation type="submission" date="2020-05" db="UniProtKB">
        <authorList>
            <consortium name="EnsemblMetazoa"/>
        </authorList>
    </citation>
    <scope>IDENTIFICATION</scope>
    <source>
        <strain evidence="11">FAR1</strain>
    </source>
</reference>
<evidence type="ECO:0000256" key="7">
    <source>
        <dbReference type="ARBA" id="ARBA00023306"/>
    </source>
</evidence>
<feature type="region of interest" description="Disordered" evidence="8">
    <location>
        <begin position="693"/>
        <end position="723"/>
    </location>
</feature>
<dbReference type="SMART" id="SM01367">
    <property type="entry name" value="DUF3452"/>
    <property type="match status" value="1"/>
</dbReference>
<dbReference type="GO" id="GO:0006357">
    <property type="term" value="P:regulation of transcription by RNA polymerase II"/>
    <property type="evidence" value="ECO:0007669"/>
    <property type="project" value="InterPro"/>
</dbReference>
<dbReference type="STRING" id="69004.A0A182R069"/>
<dbReference type="GO" id="GO:2000134">
    <property type="term" value="P:negative regulation of G1/S transition of mitotic cell cycle"/>
    <property type="evidence" value="ECO:0007669"/>
    <property type="project" value="TreeGrafter"/>
</dbReference>
<evidence type="ECO:0000259" key="10">
    <source>
        <dbReference type="SMART" id="SM01368"/>
    </source>
</evidence>
<evidence type="ECO:0000256" key="2">
    <source>
        <dbReference type="ARBA" id="ARBA00009475"/>
    </source>
</evidence>
<keyword evidence="5" id="KW-0804">Transcription</keyword>
<evidence type="ECO:0000256" key="8">
    <source>
        <dbReference type="SAM" id="MobiDB-lite"/>
    </source>
</evidence>
<sequence length="1023" mass="113766">MTTLKEEINQKDGVREELTKICRKLNIDQSTEERAWESFKEAWDQFDLTGEPAKWLCCALYLAFQQDLPVVGHPGHYTQGNGVDITNLLKQCKISIQDFFVKMKEWCELRSTPARFRRTLDNLQHEFSVSIAAYNMYDHNFKKIFNEANIVPDEPKRNKKSKPRPCSYNKLREFSWLLFLNVKEQHKEQRRDLATAMDVCVCVLELIYRNVAAEGRLDLINPNVLGEGGCSSIDGGTPTAIETALGVNVRELVTIERTTDESVTETYRTIFLPSLIGMFDVGDLKGKRPSAGAAGTDETDVSSLGLVAVPYFEDNLKLLNRRYERSILRCGMLDERIALSVQQRFSVEHPRTPLSAKGGGARGGGAHGLTTGPAFVVRGTLRHLMSKIQGHERGKPRGTFLILMQNCTPSPLGIVVGLVQRVRQRFVQSLVEKENWNGPSAESRFDAIEALYYQLLENIIPWELKKRPSMTVSMVIYSLCSNEFFNETVIVCAAEIIFFLRQEHHNFPWILDVFGMEPYRFYHIIEVTVAANSDIFTSEIVNHLRRIEEQLVDSICWKSSSVLWECMRREGYQIPANQDVEQRAEIAGVTPLKADSVPNTPNGTRGGGGTVADPTPALAATATSRPVPHPDSAKKKLFVDLPATPAKVQPPSAATVAPAASSSSTSATSSAAVASTSSTVTSTSSAAVASVAGTSTNGGSTEAPSTSAFSSPQRATDEHPPSNETRRLNFFFRKMYQVAYVRLCNLCQNLGLVTEVIQKLIWTIFEFTITKCSPDLMRDRHLDQLLMCAIFVTIRIKQLPKTFTQILCSYNSQPQANSAIYRSVFLHYETGAAPSTVAAASVENGQQPRVAEGPENGGANGEGTEQRRRPVSVTEMAGTSVQYDLEVYGDIIRFYNDIYAPKVHQFVMQYHNTTVPLESLILSPTPNSQQRNIQKSPRQISSGINLYVSSATRISSLKDSPNVRVLSFPGSPTVCRAQAFVPTSTNLGPVLNRTRSPPRTQPSKLRRLDKIQQDRQHQDHEPS</sequence>
<protein>
    <recommendedName>
        <fullName evidence="13">Retinoblastoma-associated protein A-box domain-containing protein</fullName>
    </recommendedName>
</protein>
<reference evidence="12" key="1">
    <citation type="submission" date="2014-01" db="EMBL/GenBank/DDBJ databases">
        <title>The Genome Sequence of Anopheles farauti FAR1 (V2).</title>
        <authorList>
            <consortium name="The Broad Institute Genomics Platform"/>
            <person name="Neafsey D.E."/>
            <person name="Besansky N."/>
            <person name="Howell P."/>
            <person name="Walton C."/>
            <person name="Young S.K."/>
            <person name="Zeng Q."/>
            <person name="Gargeya S."/>
            <person name="Fitzgerald M."/>
            <person name="Haas B."/>
            <person name="Abouelleil A."/>
            <person name="Allen A.W."/>
            <person name="Alvarado L."/>
            <person name="Arachchi H.M."/>
            <person name="Berlin A.M."/>
            <person name="Chapman S.B."/>
            <person name="Gainer-Dewar J."/>
            <person name="Goldberg J."/>
            <person name="Griggs A."/>
            <person name="Gujja S."/>
            <person name="Hansen M."/>
            <person name="Howarth C."/>
            <person name="Imamovic A."/>
            <person name="Ireland A."/>
            <person name="Larimer J."/>
            <person name="McCowan C."/>
            <person name="Murphy C."/>
            <person name="Pearson M."/>
            <person name="Poon T.W."/>
            <person name="Priest M."/>
            <person name="Roberts A."/>
            <person name="Saif S."/>
            <person name="Shea T."/>
            <person name="Sisk P."/>
            <person name="Sykes S."/>
            <person name="Wortman J."/>
            <person name="Nusbaum C."/>
            <person name="Birren B."/>
        </authorList>
    </citation>
    <scope>NUCLEOTIDE SEQUENCE [LARGE SCALE GENOMIC DNA]</scope>
    <source>
        <strain evidence="12">FAR1</strain>
    </source>
</reference>
<evidence type="ECO:0000259" key="9">
    <source>
        <dbReference type="SMART" id="SM01367"/>
    </source>
</evidence>
<dbReference type="EMBL" id="AXCN02000460">
    <property type="status" value="NOT_ANNOTATED_CDS"/>
    <property type="molecule type" value="Genomic_DNA"/>
</dbReference>
<feature type="domain" description="Retinoblastoma-associated protein N-terminal" evidence="9">
    <location>
        <begin position="66"/>
        <end position="210"/>
    </location>
</feature>
<proteinExistence type="inferred from homology"/>
<evidence type="ECO:0000313" key="12">
    <source>
        <dbReference type="Proteomes" id="UP000075886"/>
    </source>
</evidence>
<feature type="domain" description="Retinoblastoma-associated protein A-box" evidence="10">
    <location>
        <begin position="377"/>
        <end position="567"/>
    </location>
</feature>
<evidence type="ECO:0000256" key="4">
    <source>
        <dbReference type="ARBA" id="ARBA00023015"/>
    </source>
</evidence>
<feature type="compositionally biased region" description="Polar residues" evidence="8">
    <location>
        <begin position="986"/>
        <end position="1003"/>
    </location>
</feature>
<feature type="region of interest" description="Disordered" evidence="8">
    <location>
        <begin position="986"/>
        <end position="1023"/>
    </location>
</feature>
<dbReference type="GO" id="GO:0005634">
    <property type="term" value="C:nucleus"/>
    <property type="evidence" value="ECO:0007669"/>
    <property type="project" value="UniProtKB-SubCell"/>
</dbReference>
<feature type="region of interest" description="Disordered" evidence="8">
    <location>
        <begin position="590"/>
        <end position="616"/>
    </location>
</feature>
<evidence type="ECO:0000313" key="11">
    <source>
        <dbReference type="EnsemblMetazoa" id="AFAF020355-PA"/>
    </source>
</evidence>
<keyword evidence="3" id="KW-0678">Repressor</keyword>
<feature type="compositionally biased region" description="Basic and acidic residues" evidence="8">
    <location>
        <begin position="1006"/>
        <end position="1023"/>
    </location>
</feature>
<keyword evidence="6" id="KW-0539">Nucleus</keyword>
<keyword evidence="4" id="KW-0805">Transcription regulation</keyword>
<dbReference type="InterPro" id="IPR036915">
    <property type="entry name" value="Cyclin-like_sf"/>
</dbReference>
<evidence type="ECO:0000256" key="6">
    <source>
        <dbReference type="ARBA" id="ARBA00023242"/>
    </source>
</evidence>
<dbReference type="GO" id="GO:0000785">
    <property type="term" value="C:chromatin"/>
    <property type="evidence" value="ECO:0007669"/>
    <property type="project" value="TreeGrafter"/>
</dbReference>
<accession>A0A182R069</accession>
<dbReference type="Pfam" id="PF11934">
    <property type="entry name" value="DUF3452"/>
    <property type="match status" value="1"/>
</dbReference>
<dbReference type="Pfam" id="PF01857">
    <property type="entry name" value="RB_B"/>
    <property type="match status" value="1"/>
</dbReference>
<keyword evidence="7" id="KW-0131">Cell cycle</keyword>
<evidence type="ECO:0008006" key="13">
    <source>
        <dbReference type="Google" id="ProtNLM"/>
    </source>
</evidence>
<dbReference type="GO" id="GO:0000977">
    <property type="term" value="F:RNA polymerase II transcription regulatory region sequence-specific DNA binding"/>
    <property type="evidence" value="ECO:0007669"/>
    <property type="project" value="TreeGrafter"/>
</dbReference>
<dbReference type="Pfam" id="PF01858">
    <property type="entry name" value="RB_A"/>
    <property type="match status" value="1"/>
</dbReference>
<dbReference type="Gene3D" id="1.10.472.10">
    <property type="entry name" value="Cyclin-like"/>
    <property type="match status" value="2"/>
</dbReference>
<dbReference type="InterPro" id="IPR002720">
    <property type="entry name" value="RB_A"/>
</dbReference>
<feature type="region of interest" description="Disordered" evidence="8">
    <location>
        <begin position="839"/>
        <end position="872"/>
    </location>
</feature>
<dbReference type="GO" id="GO:0030154">
    <property type="term" value="P:cell differentiation"/>
    <property type="evidence" value="ECO:0007669"/>
    <property type="project" value="TreeGrafter"/>
</dbReference>
<dbReference type="InterPro" id="IPR002719">
    <property type="entry name" value="RB_B"/>
</dbReference>